<proteinExistence type="predicted"/>
<feature type="region of interest" description="Disordered" evidence="2">
    <location>
        <begin position="22"/>
        <end position="87"/>
    </location>
</feature>
<feature type="compositionally biased region" description="Low complexity" evidence="2">
    <location>
        <begin position="29"/>
        <end position="42"/>
    </location>
</feature>
<reference evidence="3 4" key="1">
    <citation type="submission" date="2023-05" db="EMBL/GenBank/DDBJ databases">
        <title>Pseudoalteromonas ardens sp. nov., Pseudoalteromonas obscura sp. nov., and Pseudoalteromonas umbrosa sp. nov., isolated from the coral Montipora capitata.</title>
        <authorList>
            <person name="Thomas E.M."/>
            <person name="Smith E.M."/>
            <person name="Papke E."/>
            <person name="Shlafstein M.D."/>
            <person name="Oline D.K."/>
            <person name="Videau P."/>
            <person name="Saw J.H."/>
            <person name="Strangman W.K."/>
            <person name="Ushijima B."/>
        </authorList>
    </citation>
    <scope>NUCLEOTIDE SEQUENCE [LARGE SCALE GENOMIC DNA]</scope>
    <source>
        <strain evidence="3 4">P94</strain>
    </source>
</reference>
<feature type="compositionally biased region" description="Basic and acidic residues" evidence="2">
    <location>
        <begin position="43"/>
        <end position="87"/>
    </location>
</feature>
<protein>
    <recommendedName>
        <fullName evidence="5">Nucleotide exchange factor GrpE</fullName>
    </recommendedName>
</protein>
<keyword evidence="4" id="KW-1185">Reference proteome</keyword>
<accession>A0ABT7EJE3</accession>
<dbReference type="RefSeq" id="WP_284136953.1">
    <property type="nucleotide sequence ID" value="NZ_JASJUT010000003.1"/>
</dbReference>
<organism evidence="3 4">
    <name type="scientific">Pseudoalteromonas obscura</name>
    <dbReference type="NCBI Taxonomy" id="3048491"/>
    <lineage>
        <taxon>Bacteria</taxon>
        <taxon>Pseudomonadati</taxon>
        <taxon>Pseudomonadota</taxon>
        <taxon>Gammaproteobacteria</taxon>
        <taxon>Alteromonadales</taxon>
        <taxon>Pseudoalteromonadaceae</taxon>
        <taxon>Pseudoalteromonas</taxon>
    </lineage>
</organism>
<evidence type="ECO:0008006" key="5">
    <source>
        <dbReference type="Google" id="ProtNLM"/>
    </source>
</evidence>
<evidence type="ECO:0000256" key="2">
    <source>
        <dbReference type="SAM" id="MobiDB-lite"/>
    </source>
</evidence>
<sequence length="171" mass="19713">MNLLHEMSVAYGHMLATDLMNKAKEREQAAAAEQNEDAAQSSEEAKNTEKTEKPSELEGAHKLSHEEKEKLSGREAQEKNEDKYGDLPDHIRRMLERLEEMKEELDLVKQEVAELNAKIDHNDEAQKAFYDQRNQYFLQLQTQYFDMIKNVKDAMKEAGVTDMSVLIKVIA</sequence>
<evidence type="ECO:0000313" key="4">
    <source>
        <dbReference type="Proteomes" id="UP001231915"/>
    </source>
</evidence>
<keyword evidence="1" id="KW-0175">Coiled coil</keyword>
<dbReference type="Proteomes" id="UP001231915">
    <property type="component" value="Unassembled WGS sequence"/>
</dbReference>
<evidence type="ECO:0000313" key="3">
    <source>
        <dbReference type="EMBL" id="MDK2595181.1"/>
    </source>
</evidence>
<feature type="coiled-coil region" evidence="1">
    <location>
        <begin position="91"/>
        <end position="125"/>
    </location>
</feature>
<name>A0ABT7EJE3_9GAMM</name>
<evidence type="ECO:0000256" key="1">
    <source>
        <dbReference type="SAM" id="Coils"/>
    </source>
</evidence>
<comment type="caution">
    <text evidence="3">The sequence shown here is derived from an EMBL/GenBank/DDBJ whole genome shotgun (WGS) entry which is preliminary data.</text>
</comment>
<gene>
    <name evidence="3" type="ORF">QNM18_09025</name>
</gene>
<dbReference type="EMBL" id="JASJUT010000003">
    <property type="protein sequence ID" value="MDK2595181.1"/>
    <property type="molecule type" value="Genomic_DNA"/>
</dbReference>